<dbReference type="InterPro" id="IPR006169">
    <property type="entry name" value="GTP1_OBG_dom"/>
</dbReference>
<dbReference type="GO" id="GO:0003924">
    <property type="term" value="F:GTPase activity"/>
    <property type="evidence" value="ECO:0007669"/>
    <property type="project" value="InterPro"/>
</dbReference>
<protein>
    <submittedName>
        <fullName evidence="2">GTP-binding protein 5</fullName>
    </submittedName>
</protein>
<dbReference type="PANTHER" id="PTHR11702">
    <property type="entry name" value="DEVELOPMENTALLY REGULATED GTP-BINDING PROTEIN-RELATED"/>
    <property type="match status" value="1"/>
</dbReference>
<evidence type="ECO:0000313" key="3">
    <source>
        <dbReference type="Proteomes" id="UP000316759"/>
    </source>
</evidence>
<dbReference type="Gene3D" id="3.40.50.300">
    <property type="entry name" value="P-loop containing nucleotide triphosphate hydrolases"/>
    <property type="match status" value="1"/>
</dbReference>
<dbReference type="InterPro" id="IPR045086">
    <property type="entry name" value="OBG_GTPase"/>
</dbReference>
<evidence type="ECO:0000259" key="1">
    <source>
        <dbReference type="PROSITE" id="PS51883"/>
    </source>
</evidence>
<dbReference type="GO" id="GO:0042254">
    <property type="term" value="P:ribosome biogenesis"/>
    <property type="evidence" value="ECO:0007669"/>
    <property type="project" value="UniProtKB-UniRule"/>
</dbReference>
<proteinExistence type="predicted"/>
<dbReference type="OrthoDB" id="347018at2759"/>
<accession>A0A504YV21</accession>
<comment type="caution">
    <text evidence="2">The sequence shown here is derived from an EMBL/GenBank/DDBJ whole genome shotgun (WGS) entry which is preliminary data.</text>
</comment>
<dbReference type="SUPFAM" id="SSF82051">
    <property type="entry name" value="Obg GTP-binding protein N-terminal domain"/>
    <property type="match status" value="1"/>
</dbReference>
<reference evidence="2 3" key="1">
    <citation type="submission" date="2019-04" db="EMBL/GenBank/DDBJ databases">
        <title>Annotation for the trematode Fasciola gigantica.</title>
        <authorList>
            <person name="Choi Y.-J."/>
        </authorList>
    </citation>
    <scope>NUCLEOTIDE SEQUENCE [LARGE SCALE GENOMIC DNA]</scope>
    <source>
        <strain evidence="2">Uganda_cow_1</strain>
    </source>
</reference>
<dbReference type="Pfam" id="PF01018">
    <property type="entry name" value="GTP1_OBG"/>
    <property type="match status" value="1"/>
</dbReference>
<organism evidence="2 3">
    <name type="scientific">Fasciola gigantica</name>
    <name type="common">Giant liver fluke</name>
    <dbReference type="NCBI Taxonomy" id="46835"/>
    <lineage>
        <taxon>Eukaryota</taxon>
        <taxon>Metazoa</taxon>
        <taxon>Spiralia</taxon>
        <taxon>Lophotrochozoa</taxon>
        <taxon>Platyhelminthes</taxon>
        <taxon>Trematoda</taxon>
        <taxon>Digenea</taxon>
        <taxon>Plagiorchiida</taxon>
        <taxon>Echinostomata</taxon>
        <taxon>Echinostomatoidea</taxon>
        <taxon>Fasciolidae</taxon>
        <taxon>Fasciola</taxon>
    </lineage>
</organism>
<dbReference type="STRING" id="46835.A0A504YV21"/>
<dbReference type="EMBL" id="SUNJ01007645">
    <property type="protein sequence ID" value="TPP61827.1"/>
    <property type="molecule type" value="Genomic_DNA"/>
</dbReference>
<keyword evidence="3" id="KW-1185">Reference proteome</keyword>
<dbReference type="GO" id="GO:0005739">
    <property type="term" value="C:mitochondrion"/>
    <property type="evidence" value="ECO:0007669"/>
    <property type="project" value="TreeGrafter"/>
</dbReference>
<sequence>MVSTYWPNAFTRIVRRQWLSWQSNFITGCFASPYATGKFQSEPKLKKRAAGHSPKAFVNSKRVLVEGGSGGDGCIAFERIFCNAKAGPSGGDGGHGGHVILQASNEVPDLAHIPSIVRADSGSRGYGDNCHGVCAKHIYVKVPIGTQIFLLPDLISSTASSSVTNTDLIDSDDPRPIGLLDKDEAIFVAAHGGSGGKGNAFLTNAAHVTGIGSTPEGRNPPMRIAERGARGERRRLLLRMTQLAQLGLVGAPNAGKSTLLRSITRARPKVASVPVYHIETAFGSYCDSGHWG</sequence>
<dbReference type="InterPro" id="IPR006073">
    <property type="entry name" value="GTP-bd"/>
</dbReference>
<dbReference type="SUPFAM" id="SSF52540">
    <property type="entry name" value="P-loop containing nucleoside triphosphate hydrolases"/>
    <property type="match status" value="1"/>
</dbReference>
<dbReference type="Proteomes" id="UP000316759">
    <property type="component" value="Unassembled WGS sequence"/>
</dbReference>
<dbReference type="InterPro" id="IPR036726">
    <property type="entry name" value="GTP1_OBG_dom_sf"/>
</dbReference>
<feature type="domain" description="Obg" evidence="1">
    <location>
        <begin position="55"/>
        <end position="243"/>
    </location>
</feature>
<dbReference type="InterPro" id="IPR027417">
    <property type="entry name" value="P-loop_NTPase"/>
</dbReference>
<dbReference type="AlphaFoldDB" id="A0A504YV21"/>
<dbReference type="Pfam" id="PF01926">
    <property type="entry name" value="MMR_HSR1"/>
    <property type="match status" value="1"/>
</dbReference>
<evidence type="ECO:0000313" key="2">
    <source>
        <dbReference type="EMBL" id="TPP61827.1"/>
    </source>
</evidence>
<dbReference type="PANTHER" id="PTHR11702:SF31">
    <property type="entry name" value="MITOCHONDRIAL RIBOSOME-ASSOCIATED GTPASE 2"/>
    <property type="match status" value="1"/>
</dbReference>
<dbReference type="GO" id="GO:0005525">
    <property type="term" value="F:GTP binding"/>
    <property type="evidence" value="ECO:0007669"/>
    <property type="project" value="InterPro"/>
</dbReference>
<gene>
    <name evidence="2" type="ORF">FGIG_11505</name>
</gene>
<dbReference type="PROSITE" id="PS51883">
    <property type="entry name" value="OBG"/>
    <property type="match status" value="1"/>
</dbReference>
<dbReference type="Gene3D" id="2.70.210.12">
    <property type="entry name" value="GTP1/OBG domain"/>
    <property type="match status" value="1"/>
</dbReference>
<name>A0A504YV21_FASGI</name>